<keyword evidence="3" id="KW-1185">Reference proteome</keyword>
<name>A0A4R4SX55_9ACTN</name>
<feature type="transmembrane region" description="Helical" evidence="1">
    <location>
        <begin position="42"/>
        <end position="60"/>
    </location>
</feature>
<reference evidence="2 3" key="1">
    <citation type="submission" date="2019-03" db="EMBL/GenBank/DDBJ databases">
        <title>Draft genome sequences of novel Actinobacteria.</title>
        <authorList>
            <person name="Sahin N."/>
            <person name="Ay H."/>
            <person name="Saygin H."/>
        </authorList>
    </citation>
    <scope>NUCLEOTIDE SEQUENCE [LARGE SCALE GENOMIC DNA]</scope>
    <source>
        <strain evidence="2 3">DSM 41900</strain>
    </source>
</reference>
<protein>
    <submittedName>
        <fullName evidence="2">Uncharacterized protein</fullName>
    </submittedName>
</protein>
<accession>A0A4R4SX55</accession>
<sequence>MSKKKPKSKASTYLSIGTTVFGAFGVARQIREARTEGDKLRLADAVITGAALVTTVALLARELRRMAQDEGDVLADERG</sequence>
<dbReference type="EMBL" id="SMKI01000402">
    <property type="protein sequence ID" value="TDC67856.1"/>
    <property type="molecule type" value="Genomic_DNA"/>
</dbReference>
<gene>
    <name evidence="2" type="ORF">E1283_28205</name>
</gene>
<keyword evidence="1" id="KW-0472">Membrane</keyword>
<keyword evidence="1" id="KW-1133">Transmembrane helix</keyword>
<evidence type="ECO:0000313" key="2">
    <source>
        <dbReference type="EMBL" id="TDC67856.1"/>
    </source>
</evidence>
<evidence type="ECO:0000313" key="3">
    <source>
        <dbReference type="Proteomes" id="UP000295345"/>
    </source>
</evidence>
<dbReference type="RefSeq" id="WP_132820993.1">
    <property type="nucleotide sequence ID" value="NZ_SMKI01000402.1"/>
</dbReference>
<organism evidence="2 3">
    <name type="scientific">Streptomyces hainanensis</name>
    <dbReference type="NCBI Taxonomy" id="402648"/>
    <lineage>
        <taxon>Bacteria</taxon>
        <taxon>Bacillati</taxon>
        <taxon>Actinomycetota</taxon>
        <taxon>Actinomycetes</taxon>
        <taxon>Kitasatosporales</taxon>
        <taxon>Streptomycetaceae</taxon>
        <taxon>Streptomyces</taxon>
    </lineage>
</organism>
<keyword evidence="1" id="KW-0812">Transmembrane</keyword>
<dbReference type="Proteomes" id="UP000295345">
    <property type="component" value="Unassembled WGS sequence"/>
</dbReference>
<dbReference type="AlphaFoldDB" id="A0A4R4SX55"/>
<feature type="transmembrane region" description="Helical" evidence="1">
    <location>
        <begin position="12"/>
        <end position="30"/>
    </location>
</feature>
<evidence type="ECO:0000256" key="1">
    <source>
        <dbReference type="SAM" id="Phobius"/>
    </source>
</evidence>
<comment type="caution">
    <text evidence="2">The sequence shown here is derived from an EMBL/GenBank/DDBJ whole genome shotgun (WGS) entry which is preliminary data.</text>
</comment>
<proteinExistence type="predicted"/>
<dbReference type="OrthoDB" id="4284397at2"/>